<protein>
    <recommendedName>
        <fullName evidence="3">DUF2971 domain-containing protein</fullName>
    </recommendedName>
</protein>
<dbReference type="PATRIC" id="fig|1379739.3.peg.1475"/>
<dbReference type="Proteomes" id="UP000032250">
    <property type="component" value="Unassembled WGS sequence"/>
</dbReference>
<dbReference type="RefSeq" id="WP_003487273.1">
    <property type="nucleotide sequence ID" value="NZ_JXSU01000007.1"/>
</dbReference>
<evidence type="ECO:0000313" key="1">
    <source>
        <dbReference type="EMBL" id="KIS23103.1"/>
    </source>
</evidence>
<organism evidence="1 2">
    <name type="scientific">Clostridium botulinum B2 450</name>
    <dbReference type="NCBI Taxonomy" id="1379739"/>
    <lineage>
        <taxon>Bacteria</taxon>
        <taxon>Bacillati</taxon>
        <taxon>Bacillota</taxon>
        <taxon>Clostridia</taxon>
        <taxon>Eubacteriales</taxon>
        <taxon>Clostridiaceae</taxon>
        <taxon>Clostridium</taxon>
    </lineage>
</organism>
<proteinExistence type="predicted"/>
<evidence type="ECO:0000313" key="2">
    <source>
        <dbReference type="Proteomes" id="UP000032250"/>
    </source>
</evidence>
<accession>A0A0D0ZWV0</accession>
<sequence length="325" mass="39212">MSKPIIDTYINRFENKEKIFRYNLDLYQCKSINKLYYYTSISTLENIISKENIWLSNSKYLNDSTEINYTNNLIYDICEKYLNENEEFDEFFKENIEILLHTIDMELGDTYILSLTENKDSLALWSNYSNYDGYNLAFNCDYFQNIFTGKNYRFIDKNKNSIFLNEGEDFVWYFGEVIYNKKHQQNIIKERVEFLYNLYKNFYEFKEDDDFKSLIVYVLYNIAYIATFFKDESFKEEQEHRLVFRVINKNIKKKIVKHRISNRVFIPYIELGLNPNTKEGNLPIEKITIGPKNNLDIAEMGLRSFLESEGYYKIIIKKSKIPLRY</sequence>
<dbReference type="OrthoDB" id="3034312at2"/>
<dbReference type="Pfam" id="PF11185">
    <property type="entry name" value="DUF2971"/>
    <property type="match status" value="1"/>
</dbReference>
<gene>
    <name evidence="1" type="ORF">N495_05735</name>
</gene>
<name>A0A0D0ZWV0_CLOBO</name>
<dbReference type="AlphaFoldDB" id="A0A0D0ZWV0"/>
<dbReference type="HOGENOM" id="CLU_061528_0_0_9"/>
<dbReference type="EMBL" id="JXSU01000007">
    <property type="protein sequence ID" value="KIS23103.1"/>
    <property type="molecule type" value="Genomic_DNA"/>
</dbReference>
<comment type="caution">
    <text evidence="1">The sequence shown here is derived from an EMBL/GenBank/DDBJ whole genome shotgun (WGS) entry which is preliminary data.</text>
</comment>
<reference evidence="1 2" key="1">
    <citation type="submission" date="2014-06" db="EMBL/GenBank/DDBJ databases">
        <title>Genome characterization of distinct group I Clostridium botulinum lineages.</title>
        <authorList>
            <person name="Giordani F."/>
            <person name="Anselmo A."/>
            <person name="Fillo S."/>
            <person name="Palozzi A.M."/>
            <person name="Fortunato A."/>
            <person name="Gentile B."/>
            <person name="Ciammaruconi A."/>
            <person name="Anniballi F."/>
            <person name="De Medici D."/>
            <person name="Lista F."/>
        </authorList>
    </citation>
    <scope>NUCLEOTIDE SEQUENCE [LARGE SCALE GENOMIC DNA]</scope>
    <source>
        <strain evidence="1 2">B2 450</strain>
    </source>
</reference>
<evidence type="ECO:0008006" key="3">
    <source>
        <dbReference type="Google" id="ProtNLM"/>
    </source>
</evidence>
<dbReference type="InterPro" id="IPR021352">
    <property type="entry name" value="DUF2971"/>
</dbReference>